<evidence type="ECO:0000256" key="4">
    <source>
        <dbReference type="ARBA" id="ARBA00010804"/>
    </source>
</evidence>
<dbReference type="Pfam" id="PF01180">
    <property type="entry name" value="DHO_dh"/>
    <property type="match status" value="1"/>
</dbReference>
<dbReference type="GO" id="GO:0051539">
    <property type="term" value="F:4 iron, 4 sulfur cluster binding"/>
    <property type="evidence" value="ECO:0007669"/>
    <property type="project" value="UniProtKB-KW"/>
</dbReference>
<evidence type="ECO:0000256" key="1">
    <source>
        <dbReference type="ARBA" id="ARBA00001917"/>
    </source>
</evidence>
<comment type="catalytic activity">
    <reaction evidence="16 17">
        <text>5,6-dihydrouracil + NADP(+) = uracil + NADPH + H(+)</text>
        <dbReference type="Rhea" id="RHEA:18093"/>
        <dbReference type="ChEBI" id="CHEBI:15378"/>
        <dbReference type="ChEBI" id="CHEBI:15901"/>
        <dbReference type="ChEBI" id="CHEBI:17568"/>
        <dbReference type="ChEBI" id="CHEBI:57783"/>
        <dbReference type="ChEBI" id="CHEBI:58349"/>
        <dbReference type="EC" id="1.3.1.2"/>
    </reaction>
</comment>
<evidence type="ECO:0000256" key="13">
    <source>
        <dbReference type="ARBA" id="ARBA00023002"/>
    </source>
</evidence>
<comment type="cofactor">
    <cofactor evidence="2 17">
        <name>FAD</name>
        <dbReference type="ChEBI" id="CHEBI:57692"/>
    </cofactor>
</comment>
<dbReference type="CDD" id="cd02940">
    <property type="entry name" value="DHPD_FMN"/>
    <property type="match status" value="1"/>
</dbReference>
<evidence type="ECO:0000313" key="20">
    <source>
        <dbReference type="Proteomes" id="UP000075885"/>
    </source>
</evidence>
<dbReference type="SUPFAM" id="SSF51971">
    <property type="entry name" value="Nucleotide-binding domain"/>
    <property type="match status" value="1"/>
</dbReference>
<keyword evidence="15" id="KW-0411">Iron-sulfur</keyword>
<dbReference type="FunFam" id="1.10.1060.10:FF:000007">
    <property type="entry name" value="Dihydropyrimidine dehydrogenase [NADP(+)]"/>
    <property type="match status" value="1"/>
</dbReference>
<evidence type="ECO:0000256" key="2">
    <source>
        <dbReference type="ARBA" id="ARBA00001974"/>
    </source>
</evidence>
<dbReference type="Gene3D" id="3.30.70.20">
    <property type="match status" value="1"/>
</dbReference>
<evidence type="ECO:0000256" key="14">
    <source>
        <dbReference type="ARBA" id="ARBA00023004"/>
    </source>
</evidence>
<dbReference type="GO" id="GO:0019483">
    <property type="term" value="P:beta-alanine biosynthetic process"/>
    <property type="evidence" value="ECO:0007669"/>
    <property type="project" value="UniProtKB-UniPathway"/>
</dbReference>
<keyword evidence="8" id="KW-0479">Metal-binding</keyword>
<dbReference type="SUPFAM" id="SSF46548">
    <property type="entry name" value="alpha-helical ferredoxin"/>
    <property type="match status" value="1"/>
</dbReference>
<dbReference type="InterPro" id="IPR013785">
    <property type="entry name" value="Aldolase_TIM"/>
</dbReference>
<dbReference type="GO" id="GO:0006210">
    <property type="term" value="P:thymine catabolic process"/>
    <property type="evidence" value="ECO:0007669"/>
    <property type="project" value="TreeGrafter"/>
</dbReference>
<keyword evidence="9" id="KW-0677">Repeat</keyword>
<dbReference type="InterPro" id="IPR017900">
    <property type="entry name" value="4Fe4S_Fe_S_CS"/>
</dbReference>
<accession>A0A182PI33</accession>
<dbReference type="FunFam" id="3.20.20.70:FF:000027">
    <property type="entry name" value="Dihydropyrimidine dehydrogenase [NADP(+)]"/>
    <property type="match status" value="1"/>
</dbReference>
<dbReference type="GO" id="GO:0005829">
    <property type="term" value="C:cytosol"/>
    <property type="evidence" value="ECO:0007669"/>
    <property type="project" value="TreeGrafter"/>
</dbReference>
<dbReference type="Gene3D" id="3.20.20.70">
    <property type="entry name" value="Aldolase class I"/>
    <property type="match status" value="1"/>
</dbReference>
<dbReference type="InterPro" id="IPR036188">
    <property type="entry name" value="FAD/NAD-bd_sf"/>
</dbReference>
<dbReference type="Gene3D" id="3.50.50.60">
    <property type="entry name" value="FAD/NAD(P)-binding domain"/>
    <property type="match status" value="2"/>
</dbReference>
<evidence type="ECO:0000313" key="19">
    <source>
        <dbReference type="EnsemblMetazoa" id="AEPI006595-PA"/>
    </source>
</evidence>
<evidence type="ECO:0000256" key="5">
    <source>
        <dbReference type="ARBA" id="ARBA00022485"/>
    </source>
</evidence>
<dbReference type="Gene3D" id="1.10.1060.10">
    <property type="entry name" value="Alpha-helical ferredoxin"/>
    <property type="match status" value="1"/>
</dbReference>
<protein>
    <recommendedName>
        <fullName evidence="17">Dihydropyrimidine dehydrogenase [NADP(+)]</fullName>
        <shortName evidence="17">DHPDHase</shortName>
        <shortName evidence="17">DPD</shortName>
        <ecNumber evidence="17">1.3.1.2</ecNumber>
    </recommendedName>
    <alternativeName>
        <fullName evidence="17">Dihydrothymine dehydrogenase</fullName>
    </alternativeName>
    <alternativeName>
        <fullName evidence="17">Dihydrouracil dehydrogenase</fullName>
    </alternativeName>
</protein>
<dbReference type="GO" id="GO:0017113">
    <property type="term" value="F:dihydropyrimidine dehydrogenase (NADP+) activity"/>
    <property type="evidence" value="ECO:0007669"/>
    <property type="project" value="UniProtKB-EC"/>
</dbReference>
<dbReference type="VEuPathDB" id="VectorBase:AEPI006595"/>
<dbReference type="AlphaFoldDB" id="A0A182PI33"/>
<dbReference type="PROSITE" id="PS00198">
    <property type="entry name" value="4FE4S_FER_1"/>
    <property type="match status" value="1"/>
</dbReference>
<keyword evidence="6 17" id="KW-0285">Flavoprotein</keyword>
<dbReference type="Pfam" id="PF14697">
    <property type="entry name" value="Fer4_21"/>
    <property type="match status" value="1"/>
</dbReference>
<evidence type="ECO:0000256" key="8">
    <source>
        <dbReference type="ARBA" id="ARBA00022723"/>
    </source>
</evidence>
<comment type="cofactor">
    <cofactor evidence="17">
        <name>[4Fe-4S] cluster</name>
        <dbReference type="ChEBI" id="CHEBI:49883"/>
    </cofactor>
    <text evidence="17">Binds 4 [4Fe-4S] clusters. Contains approximately 16 iron atoms per subunit.</text>
</comment>
<dbReference type="PRINTS" id="PR00419">
    <property type="entry name" value="ADXRDTASE"/>
</dbReference>
<dbReference type="GO" id="GO:0046872">
    <property type="term" value="F:metal ion binding"/>
    <property type="evidence" value="ECO:0007669"/>
    <property type="project" value="UniProtKB-KW"/>
</dbReference>
<keyword evidence="12 17" id="KW-0521">NADP</keyword>
<dbReference type="PROSITE" id="PS51379">
    <property type="entry name" value="4FE4S_FER_2"/>
    <property type="match status" value="2"/>
</dbReference>
<reference evidence="19" key="2">
    <citation type="submission" date="2020-05" db="UniProtKB">
        <authorList>
            <consortium name="EnsemblMetazoa"/>
        </authorList>
    </citation>
    <scope>IDENTIFICATION</scope>
    <source>
        <strain evidence="19">Epiroticus2</strain>
    </source>
</reference>
<evidence type="ECO:0000256" key="16">
    <source>
        <dbReference type="ARBA" id="ARBA00052371"/>
    </source>
</evidence>
<keyword evidence="5 17" id="KW-0004">4Fe-4S</keyword>
<keyword evidence="11 17" id="KW-0274">FAD</keyword>
<reference evidence="20" key="1">
    <citation type="submission" date="2013-03" db="EMBL/GenBank/DDBJ databases">
        <title>The Genome Sequence of Anopheles epiroticus epiroticus2.</title>
        <authorList>
            <consortium name="The Broad Institute Genomics Platform"/>
            <person name="Neafsey D.E."/>
            <person name="Howell P."/>
            <person name="Walker B."/>
            <person name="Young S.K."/>
            <person name="Zeng Q."/>
            <person name="Gargeya S."/>
            <person name="Fitzgerald M."/>
            <person name="Haas B."/>
            <person name="Abouelleil A."/>
            <person name="Allen A.W."/>
            <person name="Alvarado L."/>
            <person name="Arachchi H.M."/>
            <person name="Berlin A.M."/>
            <person name="Chapman S.B."/>
            <person name="Gainer-Dewar J."/>
            <person name="Goldberg J."/>
            <person name="Griggs A."/>
            <person name="Gujja S."/>
            <person name="Hansen M."/>
            <person name="Howarth C."/>
            <person name="Imamovic A."/>
            <person name="Ireland A."/>
            <person name="Larimer J."/>
            <person name="McCowan C."/>
            <person name="Murphy C."/>
            <person name="Pearson M."/>
            <person name="Poon T.W."/>
            <person name="Priest M."/>
            <person name="Roberts A."/>
            <person name="Saif S."/>
            <person name="Shea T."/>
            <person name="Sisk P."/>
            <person name="Sykes S."/>
            <person name="Wortman J."/>
            <person name="Nusbaum C."/>
            <person name="Birren B."/>
        </authorList>
    </citation>
    <scope>NUCLEOTIDE SEQUENCE [LARGE SCALE GENOMIC DNA]</scope>
    <source>
        <strain evidence="20">Epiroticus2</strain>
    </source>
</reference>
<comment type="cofactor">
    <cofactor evidence="1 17">
        <name>FMN</name>
        <dbReference type="ChEBI" id="CHEBI:58210"/>
    </cofactor>
</comment>
<dbReference type="Pfam" id="PF07992">
    <property type="entry name" value="Pyr_redox_2"/>
    <property type="match status" value="1"/>
</dbReference>
<dbReference type="UniPathway" id="UPA00131"/>
<evidence type="ECO:0000256" key="6">
    <source>
        <dbReference type="ARBA" id="ARBA00022630"/>
    </source>
</evidence>
<dbReference type="SUPFAM" id="SSF54862">
    <property type="entry name" value="4Fe-4S ferredoxins"/>
    <property type="match status" value="1"/>
</dbReference>
<feature type="domain" description="4Fe-4S ferredoxin-type" evidence="18">
    <location>
        <begin position="1021"/>
        <end position="1050"/>
    </location>
</feature>
<evidence type="ECO:0000256" key="10">
    <source>
        <dbReference type="ARBA" id="ARBA00022741"/>
    </source>
</evidence>
<dbReference type="InterPro" id="IPR017896">
    <property type="entry name" value="4Fe4S_Fe-S-bd"/>
</dbReference>
<evidence type="ECO:0000256" key="3">
    <source>
        <dbReference type="ARBA" id="ARBA00004668"/>
    </source>
</evidence>
<dbReference type="InterPro" id="IPR005720">
    <property type="entry name" value="Dihydroorotate_DH_cat"/>
</dbReference>
<comment type="similarity">
    <text evidence="4 17">Belongs to the dihydropyrimidine dehydrogenase family.</text>
</comment>
<dbReference type="Pfam" id="PF14691">
    <property type="entry name" value="Fer4_20"/>
    <property type="match status" value="1"/>
</dbReference>
<keyword evidence="13 17" id="KW-0560">Oxidoreductase</keyword>
<dbReference type="PANTHER" id="PTHR43073:SF2">
    <property type="entry name" value="DIHYDROPYRIMIDINE DEHYDROGENASE [NADP(+)]"/>
    <property type="match status" value="1"/>
</dbReference>
<dbReference type="InterPro" id="IPR023753">
    <property type="entry name" value="FAD/NAD-binding_dom"/>
</dbReference>
<dbReference type="EC" id="1.3.1.2" evidence="17"/>
<evidence type="ECO:0000256" key="17">
    <source>
        <dbReference type="RuleBase" id="RU364041"/>
    </source>
</evidence>
<dbReference type="GO" id="GO:0006212">
    <property type="term" value="P:uracil catabolic process"/>
    <property type="evidence" value="ECO:0007669"/>
    <property type="project" value="TreeGrafter"/>
</dbReference>
<keyword evidence="10" id="KW-0547">Nucleotide-binding</keyword>
<name>A0A182PI33_9DIPT</name>
<evidence type="ECO:0000256" key="15">
    <source>
        <dbReference type="ARBA" id="ARBA00023014"/>
    </source>
</evidence>
<dbReference type="STRING" id="199890.A0A182PI33"/>
<dbReference type="InterPro" id="IPR028261">
    <property type="entry name" value="DPD_II"/>
</dbReference>
<keyword evidence="7 17" id="KW-0288">FMN</keyword>
<evidence type="ECO:0000256" key="11">
    <source>
        <dbReference type="ARBA" id="ARBA00022827"/>
    </source>
</evidence>
<dbReference type="PANTHER" id="PTHR43073">
    <property type="entry name" value="DIHYDROPYRIMIDINE DEHYDROGENASE [NADP(+)]"/>
    <property type="match status" value="1"/>
</dbReference>
<organism evidence="19 20">
    <name type="scientific">Anopheles epiroticus</name>
    <dbReference type="NCBI Taxonomy" id="199890"/>
    <lineage>
        <taxon>Eukaryota</taxon>
        <taxon>Metazoa</taxon>
        <taxon>Ecdysozoa</taxon>
        <taxon>Arthropoda</taxon>
        <taxon>Hexapoda</taxon>
        <taxon>Insecta</taxon>
        <taxon>Pterygota</taxon>
        <taxon>Neoptera</taxon>
        <taxon>Endopterygota</taxon>
        <taxon>Diptera</taxon>
        <taxon>Nematocera</taxon>
        <taxon>Culicoidea</taxon>
        <taxon>Culicidae</taxon>
        <taxon>Anophelinae</taxon>
        <taxon>Anopheles</taxon>
    </lineage>
</organism>
<evidence type="ECO:0000259" key="18">
    <source>
        <dbReference type="PROSITE" id="PS51379"/>
    </source>
</evidence>
<comment type="pathway">
    <text evidence="3 17">Amino-acid biosynthesis; beta-alanine biosynthesis.</text>
</comment>
<evidence type="ECO:0000256" key="12">
    <source>
        <dbReference type="ARBA" id="ARBA00022857"/>
    </source>
</evidence>
<dbReference type="GO" id="GO:0050661">
    <property type="term" value="F:NADP binding"/>
    <property type="evidence" value="ECO:0007669"/>
    <property type="project" value="TreeGrafter"/>
</dbReference>
<comment type="function">
    <text evidence="17">Involved in pyrimidine base degradation. Catalyzes the reduction of uracil and thymine.</text>
</comment>
<keyword evidence="20" id="KW-1185">Reference proteome</keyword>
<feature type="domain" description="4Fe-4S ferredoxin-type" evidence="18">
    <location>
        <begin position="987"/>
        <end position="1019"/>
    </location>
</feature>
<dbReference type="SUPFAM" id="SSF51395">
    <property type="entry name" value="FMN-linked oxidoreductases"/>
    <property type="match status" value="1"/>
</dbReference>
<evidence type="ECO:0000256" key="9">
    <source>
        <dbReference type="ARBA" id="ARBA00022737"/>
    </source>
</evidence>
<proteinExistence type="inferred from homology"/>
<dbReference type="InterPro" id="IPR009051">
    <property type="entry name" value="Helical_ferredxn"/>
</dbReference>
<dbReference type="FunFam" id="3.50.50.60:FF:000061">
    <property type="entry name" value="Dihydropyrimidine dehydrogenase [NADP(+)]"/>
    <property type="match status" value="1"/>
</dbReference>
<keyword evidence="14 17" id="KW-0408">Iron</keyword>
<dbReference type="EnsemblMetazoa" id="AEPI006595-RA">
    <property type="protein sequence ID" value="AEPI006595-PA"/>
    <property type="gene ID" value="AEPI006595"/>
</dbReference>
<dbReference type="FunFam" id="3.30.70.20:FF:000023">
    <property type="entry name" value="Dihydropyrimidine dehydrogenase [NADP(+)]"/>
    <property type="match status" value="1"/>
</dbReference>
<dbReference type="GO" id="GO:0002058">
    <property type="term" value="F:uracil binding"/>
    <property type="evidence" value="ECO:0007669"/>
    <property type="project" value="TreeGrafter"/>
</dbReference>
<sequence>NSTPQPTRAPNINQNQNRVYIDSACEVKHLSMSCASVLTSKDLPDIESLLALNPRVKQNCSLVPTTVTKKAKKHWKRNVDRSCTACTPLTNDFSDIKHTTLSERAALREAARCLKCADAPCQKSCPTQLDIKSFITSIANRNYYGAAKAIFSDNPLGLTCGMVCPTSDLCVGGCNLAAVEEGPINIGGLQQFATEVFKRMGLRQIVPPGVAPLKYPYKRIALLGGGPASLSCATFLGRLGYQDVTVYERRSYLGGLSSAEIPQYRLPVDVVNFEVDLVKDLGVKFELNRALSAKDLTVRGLLDGGVDAVFLGIGLPQPKIDKVFEGLTEEQGFYTSKSFLPKVADGSKPGLCGCKQSAQLPTLSGNVIVLGAGDTAFDCATSALRCGARKVFVVFRKGNNNIRAVPEEVELAREERCEFIPFMSPKQVIVRAGRIAAMEFYRTEQDETGAWVEDQDQITRLKANYIISAFGSGLYDADIISALDGLKMNRWGLPEVDPKTQQTSQPAVFCGGDLAGAAETTVESVNDGKTAAWYMHCYLQGIPFDTKPELPLFYTAIDNVDLSVEVCGVRFENPFGLASAPPTTSTAMIRRAFEQGWGFAVTKTFALDKDMVTNVSPRIVRGVTAGQNYGPQQGAFLNIELISEKCCDYWLTGIRELKRDFPTKILIASIMCTYNEQDWVELASRAEAAGADMLELNLSCPHGMGESGMGLACGQDPELVYNISLWVRSAVRIPFFVKLTPNITDIVSIAQAAKRGSADGVSAINTVQGLMSLRADGSPWPAVGTDRRTTYGGVSGNATRPQAMRAISLIANKLPGFPICGIGGIDSADVALQFIQCGAPILQICSSVQNQDFTVIEDYILGLKALLYLRANPPPEALPWDGQSPPTAKLQKGKPVAPLRTEDGKPLLHFGEYKKQREEKLAQLRLQHGPLWDPCGDENVNGTNGHGPNGVDVATSAPNSVPRVKDVLGGALTRIGDYKKLDNTKQVVALIDDDLCINCGKCYMTCADSGYQAIEFDPVTHLPHVNDDCTGCNLCLSVCPIIDCISMVPKKIPHVIKRGRPNGNIAVHALSPSQ</sequence>
<evidence type="ECO:0000256" key="7">
    <source>
        <dbReference type="ARBA" id="ARBA00022643"/>
    </source>
</evidence>
<dbReference type="Proteomes" id="UP000075885">
    <property type="component" value="Unassembled WGS sequence"/>
</dbReference>